<feature type="domain" description="PDZ" evidence="3">
    <location>
        <begin position="682"/>
        <end position="750"/>
    </location>
</feature>
<proteinExistence type="predicted"/>
<gene>
    <name evidence="4" type="ORF">GTHE00462_LOCUS36417</name>
</gene>
<feature type="region of interest" description="Disordered" evidence="2">
    <location>
        <begin position="168"/>
        <end position="187"/>
    </location>
</feature>
<feature type="coiled-coil region" evidence="1">
    <location>
        <begin position="607"/>
        <end position="684"/>
    </location>
</feature>
<feature type="coiled-coil region" evidence="1">
    <location>
        <begin position="397"/>
        <end position="431"/>
    </location>
</feature>
<sequence length="801" mass="91491">MNGKACAAGTTNQVRERLFGLAGSKIRIMAQKQSGAPLEVTLTRGDPEWWAFQDWKDRMHADIATREQEVDSLRLRLRDAESQSSRDRQEFDNLNAQIMQLSRQHRKLQVDLENEIEIRKRSESMLTYMSNEKKHSEEQIENLLNKVSEVTLSFKSAQGLAREMTEKARQSEQARANEEKLRKAAETRETRAQSLLLEEIRKAKDLEIEKTILQKRSDELKEMVERLESVDVSGIRQQVHVAERELELSKKEVDRYAAFVDKMQKDNLSLHSALGDVQLENMKLKESLEEGKNKIQHLETALESAVSAKIDALKNESNASALLSQKENDVKAAEGKIMMLENNIKSLQAEVEHYVSRVNEKTADEKRLQMESRAQIDKLVEDQNKSERMLVKKDQEVRGLETKVAALNVQVEDLKQEVLELEAAKSKLQSLVVTKTREHATQVSNFQLEENILREKCFALESDLNRWIKHDKAQQENMADLEHRIDDMNKQIKDLKNQIHQDNKQIIALEEVKKTLMAETSEYSKQVANLQYEVLILKQQGEAMKLSETKMEERSNKLIKEVHELQDELHTRSMACSALQDKIDMLQKELTRIPELSDKHADAVVQVRSLEEALKTMKLEKERALEMLDALRKEHELAQRQFEGFKSELHKQKALTQESSNKTQRQLREEIAALTSERDDLAAELNRFYALPSPCGIGMGISEVLEHSTRIITVSDLAPGQSAQLSGAIRKGDELVAVDGVLAAGQTLDELKGRIAGRRGSKLTLTLKRTSAEDSFRNGREFSVTMKRGCFGPEHCIMEGE</sequence>
<reference evidence="4" key="1">
    <citation type="submission" date="2021-01" db="EMBL/GenBank/DDBJ databases">
        <authorList>
            <person name="Corre E."/>
            <person name="Pelletier E."/>
            <person name="Niang G."/>
            <person name="Scheremetjew M."/>
            <person name="Finn R."/>
            <person name="Kale V."/>
            <person name="Holt S."/>
            <person name="Cochrane G."/>
            <person name="Meng A."/>
            <person name="Brown T."/>
            <person name="Cohen L."/>
        </authorList>
    </citation>
    <scope>NUCLEOTIDE SEQUENCE</scope>
    <source>
        <strain evidence="4">CCMP 2712</strain>
    </source>
</reference>
<dbReference type="PROSITE" id="PS50106">
    <property type="entry name" value="PDZ"/>
    <property type="match status" value="1"/>
</dbReference>
<dbReference type="AlphaFoldDB" id="A0A7S4PJ19"/>
<evidence type="ECO:0000313" key="4">
    <source>
        <dbReference type="EMBL" id="CAE2336377.1"/>
    </source>
</evidence>
<dbReference type="EMBL" id="HBKN01046633">
    <property type="protein sequence ID" value="CAE2336377.1"/>
    <property type="molecule type" value="Transcribed_RNA"/>
</dbReference>
<feature type="coiled-coil region" evidence="1">
    <location>
        <begin position="281"/>
        <end position="364"/>
    </location>
</feature>
<name>A0A7S4PJ19_GUITH</name>
<dbReference type="InterPro" id="IPR036034">
    <property type="entry name" value="PDZ_sf"/>
</dbReference>
<dbReference type="SMART" id="SM00228">
    <property type="entry name" value="PDZ"/>
    <property type="match status" value="1"/>
</dbReference>
<dbReference type="SUPFAM" id="SSF50156">
    <property type="entry name" value="PDZ domain-like"/>
    <property type="match status" value="1"/>
</dbReference>
<keyword evidence="1" id="KW-0175">Coiled coil</keyword>
<dbReference type="Gene3D" id="2.30.42.10">
    <property type="match status" value="1"/>
</dbReference>
<organism evidence="4">
    <name type="scientific">Guillardia theta</name>
    <name type="common">Cryptophyte</name>
    <name type="synonym">Cryptomonas phi</name>
    <dbReference type="NCBI Taxonomy" id="55529"/>
    <lineage>
        <taxon>Eukaryota</taxon>
        <taxon>Cryptophyceae</taxon>
        <taxon>Pyrenomonadales</taxon>
        <taxon>Geminigeraceae</taxon>
        <taxon>Guillardia</taxon>
    </lineage>
</organism>
<dbReference type="InterPro" id="IPR001478">
    <property type="entry name" value="PDZ"/>
</dbReference>
<evidence type="ECO:0000259" key="3">
    <source>
        <dbReference type="PROSITE" id="PS50106"/>
    </source>
</evidence>
<dbReference type="Pfam" id="PF00595">
    <property type="entry name" value="PDZ"/>
    <property type="match status" value="1"/>
</dbReference>
<dbReference type="Gene3D" id="1.10.287.1490">
    <property type="match status" value="1"/>
</dbReference>
<evidence type="ECO:0000256" key="1">
    <source>
        <dbReference type="SAM" id="Coils"/>
    </source>
</evidence>
<feature type="coiled-coil region" evidence="1">
    <location>
        <begin position="471"/>
        <end position="512"/>
    </location>
</feature>
<protein>
    <recommendedName>
        <fullName evidence="3">PDZ domain-containing protein</fullName>
    </recommendedName>
</protein>
<accession>A0A7S4PJ19</accession>
<evidence type="ECO:0000256" key="2">
    <source>
        <dbReference type="SAM" id="MobiDB-lite"/>
    </source>
</evidence>